<name>A0A7D7LQX1_9FLAO</name>
<feature type="domain" description="NodB homology" evidence="1">
    <location>
        <begin position="35"/>
        <end position="184"/>
    </location>
</feature>
<dbReference type="Proteomes" id="UP000539710">
    <property type="component" value="Unassembled WGS sequence"/>
</dbReference>
<evidence type="ECO:0000313" key="3">
    <source>
        <dbReference type="EMBL" id="QMS99196.1"/>
    </source>
</evidence>
<dbReference type="Pfam" id="PF01522">
    <property type="entry name" value="Polysacc_deac_1"/>
    <property type="match status" value="1"/>
</dbReference>
<dbReference type="CDD" id="cd10929">
    <property type="entry name" value="CE4_u5"/>
    <property type="match status" value="1"/>
</dbReference>
<dbReference type="AlphaFoldDB" id="A0A7D7LQX1"/>
<dbReference type="GO" id="GO:0005975">
    <property type="term" value="P:carbohydrate metabolic process"/>
    <property type="evidence" value="ECO:0007669"/>
    <property type="project" value="InterPro"/>
</dbReference>
<dbReference type="InterPro" id="IPR011330">
    <property type="entry name" value="Glyco_hydro/deAcase_b/a-brl"/>
</dbReference>
<evidence type="ECO:0000313" key="2">
    <source>
        <dbReference type="EMBL" id="MBA5247440.1"/>
    </source>
</evidence>
<reference evidence="5" key="2">
    <citation type="submission" date="2020-07" db="EMBL/GenBank/DDBJ databases">
        <title>Flavobacterium sp. xlx-214.</title>
        <authorList>
            <person name="Yang C."/>
        </authorList>
    </citation>
    <scope>NUCLEOTIDE SEQUENCE [LARGE SCALE GENOMIC DNA]</scope>
    <source>
        <strain evidence="5">CX-624</strain>
    </source>
</reference>
<reference evidence="2" key="3">
    <citation type="submission" date="2020-07" db="EMBL/GenBank/DDBJ databases">
        <authorList>
            <person name="Yang C."/>
        </authorList>
    </citation>
    <scope>NUCLEOTIDE SEQUENCE</scope>
    <source>
        <strain evidence="2">Cx-624</strain>
    </source>
</reference>
<proteinExistence type="predicted"/>
<dbReference type="EMBL" id="CP059472">
    <property type="protein sequence ID" value="QMS99196.1"/>
    <property type="molecule type" value="Genomic_DNA"/>
</dbReference>
<keyword evidence="5" id="KW-1185">Reference proteome</keyword>
<dbReference type="Gene3D" id="3.20.20.370">
    <property type="entry name" value="Glycoside hydrolase/deacetylase"/>
    <property type="match status" value="1"/>
</dbReference>
<dbReference type="SUPFAM" id="SSF88713">
    <property type="entry name" value="Glycoside hydrolase/deacetylase"/>
    <property type="match status" value="1"/>
</dbReference>
<sequence length="318" mass="37466">MKGKFIISLDFELHWGAVEKWDLKDMSQYFLNTRTSIPDVLRLFEENNINATWATVGFLFAKNKEQLLEFAPLQKPSYNKSKLNYYNHFDQIGDNENEDPYHYGYSLIEKIVKSQGQELATHTFAHYYCTEEGQNVEQFSADLVAAQNIAQHNFGVKLSALVFPRNQYNNEYLEQAAKNGIKVVRSNPDVWFWKNQKRKEVQLFRALDTLVPISKTLAFEENQVIRKNGITELPASRFFRPYVHREKVVQNLKLYRILNEMTHAAKNNLCYHLWWHPHNFGNNVQTNLMQLAIIIKHYRKLNEDFGFLSVTMESFKIQ</sequence>
<evidence type="ECO:0000259" key="1">
    <source>
        <dbReference type="Pfam" id="PF01522"/>
    </source>
</evidence>
<accession>A0A7D7LQX1</accession>
<dbReference type="RefSeq" id="WP_181887541.1">
    <property type="nucleotide sequence ID" value="NZ_CP059472.1"/>
</dbReference>
<dbReference type="EMBL" id="JACEUX010000003">
    <property type="protein sequence ID" value="MBA5247440.1"/>
    <property type="molecule type" value="Genomic_DNA"/>
</dbReference>
<dbReference type="KEGG" id="cbau:H1R16_04095"/>
<evidence type="ECO:0000313" key="4">
    <source>
        <dbReference type="Proteomes" id="UP000515349"/>
    </source>
</evidence>
<organism evidence="3 4">
    <name type="scientific">Marnyiella aurantia</name>
    <dbReference type="NCBI Taxonomy" id="2758037"/>
    <lineage>
        <taxon>Bacteria</taxon>
        <taxon>Pseudomonadati</taxon>
        <taxon>Bacteroidota</taxon>
        <taxon>Flavobacteriia</taxon>
        <taxon>Flavobacteriales</taxon>
        <taxon>Weeksellaceae</taxon>
        <taxon>Marnyiella</taxon>
    </lineage>
</organism>
<gene>
    <name evidence="3" type="ORF">H1R16_04095</name>
    <name evidence="2" type="ORF">H2507_09685</name>
</gene>
<dbReference type="Proteomes" id="UP000515349">
    <property type="component" value="Chromosome"/>
</dbReference>
<evidence type="ECO:0000313" key="5">
    <source>
        <dbReference type="Proteomes" id="UP000539710"/>
    </source>
</evidence>
<reference evidence="3 4" key="1">
    <citation type="submission" date="2020-07" db="EMBL/GenBank/DDBJ databases">
        <title>Chryseobacterium sp.cx-624.</title>
        <authorList>
            <person name="Yang C."/>
        </authorList>
    </citation>
    <scope>NUCLEOTIDE SEQUENCE [LARGE SCALE GENOMIC DNA]</scope>
    <source>
        <strain evidence="4">cx-624</strain>
        <strain evidence="3">Cx-624</strain>
    </source>
</reference>
<dbReference type="InterPro" id="IPR002509">
    <property type="entry name" value="NODB_dom"/>
</dbReference>
<protein>
    <submittedName>
        <fullName evidence="3">Polysaccharide deacetylase family protein</fullName>
    </submittedName>
</protein>
<dbReference type="GO" id="GO:0016810">
    <property type="term" value="F:hydrolase activity, acting on carbon-nitrogen (but not peptide) bonds"/>
    <property type="evidence" value="ECO:0007669"/>
    <property type="project" value="InterPro"/>
</dbReference>